<reference evidence="2 3" key="1">
    <citation type="journal article" date="2015" name="Plant Cell">
        <title>Oil accumulation by the oleaginous diatom Fistulifera solaris as revealed by the genome and transcriptome.</title>
        <authorList>
            <person name="Tanaka T."/>
            <person name="Maeda Y."/>
            <person name="Veluchamy A."/>
            <person name="Tanaka M."/>
            <person name="Abida H."/>
            <person name="Marechal E."/>
            <person name="Bowler C."/>
            <person name="Muto M."/>
            <person name="Sunaga Y."/>
            <person name="Tanaka M."/>
            <person name="Yoshino T."/>
            <person name="Taniguchi T."/>
            <person name="Fukuda Y."/>
            <person name="Nemoto M."/>
            <person name="Matsumoto M."/>
            <person name="Wong P.S."/>
            <person name="Aburatani S."/>
            <person name="Fujibuchi W."/>
        </authorList>
    </citation>
    <scope>NUCLEOTIDE SEQUENCE [LARGE SCALE GENOMIC DNA]</scope>
    <source>
        <strain evidence="2 3">JPCC DA0580</strain>
    </source>
</reference>
<evidence type="ECO:0000313" key="2">
    <source>
        <dbReference type="EMBL" id="GAX28481.1"/>
    </source>
</evidence>
<dbReference type="AlphaFoldDB" id="A0A1Z5KR62"/>
<feature type="compositionally biased region" description="Polar residues" evidence="1">
    <location>
        <begin position="9"/>
        <end position="18"/>
    </location>
</feature>
<name>A0A1Z5KR62_FISSO</name>
<dbReference type="EMBL" id="BDSP01000274">
    <property type="protein sequence ID" value="GAX28481.1"/>
    <property type="molecule type" value="Genomic_DNA"/>
</dbReference>
<gene>
    <name evidence="2" type="ORF">FisN_38Hh025</name>
</gene>
<feature type="region of interest" description="Disordered" evidence="1">
    <location>
        <begin position="1"/>
        <end position="24"/>
    </location>
</feature>
<accession>A0A1Z5KR62</accession>
<protein>
    <recommendedName>
        <fullName evidence="4">Mediator of RNA polymerase II transcription subunit 17</fullName>
    </recommendedName>
</protein>
<dbReference type="OrthoDB" id="47103at2759"/>
<evidence type="ECO:0000256" key="1">
    <source>
        <dbReference type="SAM" id="MobiDB-lite"/>
    </source>
</evidence>
<comment type="caution">
    <text evidence="2">The sequence shown here is derived from an EMBL/GenBank/DDBJ whole genome shotgun (WGS) entry which is preliminary data.</text>
</comment>
<feature type="compositionally biased region" description="Polar residues" evidence="1">
    <location>
        <begin position="130"/>
        <end position="143"/>
    </location>
</feature>
<evidence type="ECO:0008006" key="4">
    <source>
        <dbReference type="Google" id="ProtNLM"/>
    </source>
</evidence>
<sequence length="661" mass="74175">MEASKVPQAASTMDTNEIGNHDELVFSAPPSHISQDGHFIFLPQPTLKNRIQFFERSIARYGLLKGYLNDAGEAQEEKPDEQKRVDPLSAASASLQSNGVSELNRAINLNTLVSSDEYFSLSNVVDPSLDQTAAGDSTITSSARPEAKRPAEVAPQLEASQRFKTALVWKNKMQQFHDSSKTFKRHKRQLIDAIVAQQQPDRRLRQLRSQWRLVAPEHGSRALPHATRATEVLAADVDVHGTTSAALGRLTKRIPRFATVELHESFPLVEHVHRWAKAAKFDLEQDGIKEETMDESGETSIDPKISSDEFQWTRAEAFAIADPTLGKLDADFDPKKVALLTVRVEIEKASTGFCQSAHIKPMRTMSMLKTGTQSSQDENVLIDLQHSLFCAKLFESIRREVLPDTIELGQTQPFSQQNSVWLSCEADELFLTPPSIMSGADGSKYDRLSVVHCHEGEVKVQLDSEYTLCVKLVEARDSNIIPLSSIPSADSGSQTADQLQLLCRTLLHHAQEAYHLHSVRSAARRRKEEHEEKMNGDQMLRKKNIMEELPNILQSTVALGGKVLFEHRIRKTLVNVHQHIKKKNGSGLEIEWLPLSLFDLTAHFVVAFGDLVFDANIAGNELTVTQVTDEYYHITRFYSDTEFELFLLKVTARHNEELSSN</sequence>
<proteinExistence type="predicted"/>
<keyword evidence="3" id="KW-1185">Reference proteome</keyword>
<dbReference type="Proteomes" id="UP000198406">
    <property type="component" value="Unassembled WGS sequence"/>
</dbReference>
<evidence type="ECO:0000313" key="3">
    <source>
        <dbReference type="Proteomes" id="UP000198406"/>
    </source>
</evidence>
<organism evidence="2 3">
    <name type="scientific">Fistulifera solaris</name>
    <name type="common">Oleaginous diatom</name>
    <dbReference type="NCBI Taxonomy" id="1519565"/>
    <lineage>
        <taxon>Eukaryota</taxon>
        <taxon>Sar</taxon>
        <taxon>Stramenopiles</taxon>
        <taxon>Ochrophyta</taxon>
        <taxon>Bacillariophyta</taxon>
        <taxon>Bacillariophyceae</taxon>
        <taxon>Bacillariophycidae</taxon>
        <taxon>Naviculales</taxon>
        <taxon>Naviculaceae</taxon>
        <taxon>Fistulifera</taxon>
    </lineage>
</organism>
<feature type="region of interest" description="Disordered" evidence="1">
    <location>
        <begin position="130"/>
        <end position="153"/>
    </location>
</feature>
<dbReference type="InParanoid" id="A0A1Z5KR62"/>